<gene>
    <name evidence="2" type="ORF">G7Z17_g13402</name>
</gene>
<reference evidence="2" key="1">
    <citation type="submission" date="2020-03" db="EMBL/GenBank/DDBJ databases">
        <title>Draft Genome Sequence of Cylindrodendrum hubeiense.</title>
        <authorList>
            <person name="Buettner E."/>
            <person name="Kellner H."/>
        </authorList>
    </citation>
    <scope>NUCLEOTIDE SEQUENCE</scope>
    <source>
        <strain evidence="2">IHI 201604</strain>
    </source>
</reference>
<feature type="region of interest" description="Disordered" evidence="1">
    <location>
        <begin position="63"/>
        <end position="93"/>
    </location>
</feature>
<comment type="caution">
    <text evidence="2">The sequence shown here is derived from an EMBL/GenBank/DDBJ whole genome shotgun (WGS) entry which is preliminary data.</text>
</comment>
<feature type="region of interest" description="Disordered" evidence="1">
    <location>
        <begin position="1"/>
        <end position="45"/>
    </location>
</feature>
<dbReference type="AlphaFoldDB" id="A0A9P5L8A1"/>
<evidence type="ECO:0000313" key="3">
    <source>
        <dbReference type="Proteomes" id="UP000722485"/>
    </source>
</evidence>
<protein>
    <submittedName>
        <fullName evidence="2">Uncharacterized protein</fullName>
    </submittedName>
</protein>
<proteinExistence type="predicted"/>
<organism evidence="2 3">
    <name type="scientific">Cylindrodendrum hubeiense</name>
    <dbReference type="NCBI Taxonomy" id="595255"/>
    <lineage>
        <taxon>Eukaryota</taxon>
        <taxon>Fungi</taxon>
        <taxon>Dikarya</taxon>
        <taxon>Ascomycota</taxon>
        <taxon>Pezizomycotina</taxon>
        <taxon>Sordariomycetes</taxon>
        <taxon>Hypocreomycetidae</taxon>
        <taxon>Hypocreales</taxon>
        <taxon>Nectriaceae</taxon>
        <taxon>Cylindrodendrum</taxon>
    </lineage>
</organism>
<keyword evidence="3" id="KW-1185">Reference proteome</keyword>
<feature type="compositionally biased region" description="Polar residues" evidence="1">
    <location>
        <begin position="73"/>
        <end position="86"/>
    </location>
</feature>
<dbReference type="EMBL" id="JAANBB010000783">
    <property type="protein sequence ID" value="KAF7534180.1"/>
    <property type="molecule type" value="Genomic_DNA"/>
</dbReference>
<evidence type="ECO:0000313" key="2">
    <source>
        <dbReference type="EMBL" id="KAF7534180.1"/>
    </source>
</evidence>
<sequence>MTPVRRGPGGLRSLPIGGIARSPRRPQGIQGIQGTLQAGRRPEWAPQGTFWGMPQGMHDRACGLGIPGRHPTAPNSTATDTSNGSSGARRPSCSVQFSSGHAAQSSLQAHRAVRRLLESPTCGSGENVVDASHRVVHVTGTGKLRRPLLFQNSQPDTLRRGGTTLAAACSQVGTDGGWPSLATELTTVGDSPAERDWHKSISENYEQQAGPAPAYHALGYSPGRLQVLDVAPLCAVVTGPPKVPPGATLFQNPPTSITNMSGTLGHSTRRLSCETRHGGLPLHCPPKIADP</sequence>
<accession>A0A9P5L8A1</accession>
<dbReference type="Proteomes" id="UP000722485">
    <property type="component" value="Unassembled WGS sequence"/>
</dbReference>
<dbReference type="OrthoDB" id="10668871at2759"/>
<evidence type="ECO:0000256" key="1">
    <source>
        <dbReference type="SAM" id="MobiDB-lite"/>
    </source>
</evidence>
<name>A0A9P5L8A1_9HYPO</name>